<proteinExistence type="predicted"/>
<sequence>MKINITLILILCMLVFTGCKQPADTMVLLDEKIEIINISNSHGFGEMNEDIIYSFRDIESISILKDVITTATKQKSDVDVEQPDFDMMIGYGDEFPIHAIHLWLGKEGETSTFRYMVDDEVSTYVTTPNSTNKLRSILN</sequence>
<comment type="caution">
    <text evidence="3">The sequence shown here is derived from an EMBL/GenBank/DDBJ whole genome shotgun (WGS) entry which is preliminary data.</text>
</comment>
<accession>A0ABW4VX45</accession>
<gene>
    <name evidence="3" type="ORF">ACFSJF_08015</name>
</gene>
<keyword evidence="1" id="KW-0732">Signal</keyword>
<dbReference type="RefSeq" id="WP_377556517.1">
    <property type="nucleotide sequence ID" value="NZ_JBHUMI010000015.1"/>
</dbReference>
<evidence type="ECO:0000313" key="4">
    <source>
        <dbReference type="Proteomes" id="UP001597383"/>
    </source>
</evidence>
<dbReference type="Proteomes" id="UP001597383">
    <property type="component" value="Unassembled WGS sequence"/>
</dbReference>
<reference evidence="4" key="1">
    <citation type="journal article" date="2019" name="Int. J. Syst. Evol. Microbiol.">
        <title>The Global Catalogue of Microorganisms (GCM) 10K type strain sequencing project: providing services to taxonomists for standard genome sequencing and annotation.</title>
        <authorList>
            <consortium name="The Broad Institute Genomics Platform"/>
            <consortium name="The Broad Institute Genome Sequencing Center for Infectious Disease"/>
            <person name="Wu L."/>
            <person name="Ma J."/>
        </authorList>
    </citation>
    <scope>NUCLEOTIDE SEQUENCE [LARGE SCALE GENOMIC DNA]</scope>
    <source>
        <strain evidence="4">R28</strain>
    </source>
</reference>
<evidence type="ECO:0000313" key="3">
    <source>
        <dbReference type="EMBL" id="MFD2044207.1"/>
    </source>
</evidence>
<dbReference type="EMBL" id="JBHUHQ010000014">
    <property type="protein sequence ID" value="MFD2044207.1"/>
    <property type="molecule type" value="Genomic_DNA"/>
</dbReference>
<keyword evidence="4" id="KW-1185">Reference proteome</keyword>
<protein>
    <recommendedName>
        <fullName evidence="2">YhfM-like domain-containing protein</fullName>
    </recommendedName>
</protein>
<dbReference type="PROSITE" id="PS51257">
    <property type="entry name" value="PROKAR_LIPOPROTEIN"/>
    <property type="match status" value="1"/>
</dbReference>
<evidence type="ECO:0000256" key="1">
    <source>
        <dbReference type="SAM" id="SignalP"/>
    </source>
</evidence>
<feature type="signal peptide" evidence="1">
    <location>
        <begin position="1"/>
        <end position="22"/>
    </location>
</feature>
<feature type="domain" description="YhfM-like" evidence="2">
    <location>
        <begin position="33"/>
        <end position="138"/>
    </location>
</feature>
<organism evidence="3 4">
    <name type="scientific">Ornithinibacillus salinisoli</name>
    <dbReference type="NCBI Taxonomy" id="1848459"/>
    <lineage>
        <taxon>Bacteria</taxon>
        <taxon>Bacillati</taxon>
        <taxon>Bacillota</taxon>
        <taxon>Bacilli</taxon>
        <taxon>Bacillales</taxon>
        <taxon>Bacillaceae</taxon>
        <taxon>Ornithinibacillus</taxon>
    </lineage>
</organism>
<dbReference type="Pfam" id="PF26353">
    <property type="entry name" value="YhfM"/>
    <property type="match status" value="1"/>
</dbReference>
<evidence type="ECO:0000259" key="2">
    <source>
        <dbReference type="Pfam" id="PF26353"/>
    </source>
</evidence>
<dbReference type="InterPro" id="IPR058780">
    <property type="entry name" value="YhfM-like_dom"/>
</dbReference>
<name>A0ABW4VX45_9BACI</name>
<feature type="chain" id="PRO_5045890573" description="YhfM-like domain-containing protein" evidence="1">
    <location>
        <begin position="23"/>
        <end position="139"/>
    </location>
</feature>